<organism evidence="1 2">
    <name type="scientific">Phaeocystidibacter luteus</name>
    <dbReference type="NCBI Taxonomy" id="911197"/>
    <lineage>
        <taxon>Bacteria</taxon>
        <taxon>Pseudomonadati</taxon>
        <taxon>Bacteroidota</taxon>
        <taxon>Flavobacteriia</taxon>
        <taxon>Flavobacteriales</taxon>
        <taxon>Phaeocystidibacteraceae</taxon>
        <taxon>Phaeocystidibacter</taxon>
    </lineage>
</organism>
<protein>
    <recommendedName>
        <fullName evidence="3">Glycosyltransferase family 4 protein</fullName>
    </recommendedName>
</protein>
<evidence type="ECO:0000313" key="1">
    <source>
        <dbReference type="EMBL" id="KAB2814330.1"/>
    </source>
</evidence>
<evidence type="ECO:0000313" key="2">
    <source>
        <dbReference type="Proteomes" id="UP000468650"/>
    </source>
</evidence>
<reference evidence="1 2" key="1">
    <citation type="submission" date="2019-09" db="EMBL/GenBank/DDBJ databases">
        <title>Genomes of family Cryomorphaceae.</title>
        <authorList>
            <person name="Bowman J.P."/>
        </authorList>
    </citation>
    <scope>NUCLEOTIDE SEQUENCE [LARGE SCALE GENOMIC DNA]</scope>
    <source>
        <strain evidence="1 2">LMG 25704</strain>
    </source>
</reference>
<name>A0A6N6RJ15_9FLAO</name>
<gene>
    <name evidence="1" type="ORF">F8C67_00945</name>
</gene>
<dbReference type="AlphaFoldDB" id="A0A6N6RJ15"/>
<accession>A0A6N6RJ15</accession>
<comment type="caution">
    <text evidence="1">The sequence shown here is derived from an EMBL/GenBank/DDBJ whole genome shotgun (WGS) entry which is preliminary data.</text>
</comment>
<sequence>MKLKGIKRSNLVLFDPFRSEVLKDLLLQDAEYFELNTRFSESESSLYVSPKSWVSFIWTLLFKTSSVPGFSLKHRVLLAYYSSILSASGASRVVSLYGATNRFFAALSKLHPRVKFDAFVTYQLHDRFLEDIKSSEAHFYVMGEFDKSQLLKVGIAEAKVSVIGSIHFNAFTRSSYFQKSAKQKYDLVLISQYQHFWEENTCTDIRRVAERIFTQMVDYLNTYLSSHEGLKLAVALRPQPTPEATELEKEYFKAHLNGSYSIEYVSNVPGEFTSYQTIMNSTAVVSHYSTIAFEALAVHKPVVFCQFYDYSAKFRIPSDLPFVIREPNYAQFESAISSVLSPKMNGEFDFDALSRRYNSLPGDEGMDELAKKLSR</sequence>
<dbReference type="InterPro" id="IPR043148">
    <property type="entry name" value="TagF_C"/>
</dbReference>
<dbReference type="EMBL" id="WBVO01000001">
    <property type="protein sequence ID" value="KAB2814330.1"/>
    <property type="molecule type" value="Genomic_DNA"/>
</dbReference>
<keyword evidence="2" id="KW-1185">Reference proteome</keyword>
<evidence type="ECO:0008006" key="3">
    <source>
        <dbReference type="Google" id="ProtNLM"/>
    </source>
</evidence>
<dbReference type="RefSeq" id="WP_151665911.1">
    <property type="nucleotide sequence ID" value="NZ_WBVO01000001.1"/>
</dbReference>
<proteinExistence type="predicted"/>
<dbReference type="SUPFAM" id="SSF53756">
    <property type="entry name" value="UDP-Glycosyltransferase/glycogen phosphorylase"/>
    <property type="match status" value="1"/>
</dbReference>
<dbReference type="Proteomes" id="UP000468650">
    <property type="component" value="Unassembled WGS sequence"/>
</dbReference>
<dbReference type="Gene3D" id="3.40.50.12580">
    <property type="match status" value="1"/>
</dbReference>